<evidence type="ECO:0000313" key="1">
    <source>
        <dbReference type="EMBL" id="GAJ20415.1"/>
    </source>
</evidence>
<name>X1W0L5_9ZZZZ</name>
<dbReference type="AlphaFoldDB" id="X1W0L5"/>
<feature type="non-terminal residue" evidence="1">
    <location>
        <position position="31"/>
    </location>
</feature>
<dbReference type="EMBL" id="BARW01043511">
    <property type="protein sequence ID" value="GAJ20415.1"/>
    <property type="molecule type" value="Genomic_DNA"/>
</dbReference>
<organism evidence="1">
    <name type="scientific">marine sediment metagenome</name>
    <dbReference type="NCBI Taxonomy" id="412755"/>
    <lineage>
        <taxon>unclassified sequences</taxon>
        <taxon>metagenomes</taxon>
        <taxon>ecological metagenomes</taxon>
    </lineage>
</organism>
<protein>
    <submittedName>
        <fullName evidence="1">Uncharacterized protein</fullName>
    </submittedName>
</protein>
<feature type="non-terminal residue" evidence="1">
    <location>
        <position position="1"/>
    </location>
</feature>
<proteinExistence type="predicted"/>
<gene>
    <name evidence="1" type="ORF">S12H4_63665</name>
</gene>
<sequence>RHLNLKLNVYETSSPKKAWKNVKENIDSGIP</sequence>
<comment type="caution">
    <text evidence="1">The sequence shown here is derived from an EMBL/GenBank/DDBJ whole genome shotgun (WGS) entry which is preliminary data.</text>
</comment>
<reference evidence="1" key="1">
    <citation type="journal article" date="2014" name="Front. Microbiol.">
        <title>High frequency of phylogenetically diverse reductive dehalogenase-homologous genes in deep subseafloor sedimentary metagenomes.</title>
        <authorList>
            <person name="Kawai M."/>
            <person name="Futagami T."/>
            <person name="Toyoda A."/>
            <person name="Takaki Y."/>
            <person name="Nishi S."/>
            <person name="Hori S."/>
            <person name="Arai W."/>
            <person name="Tsubouchi T."/>
            <person name="Morono Y."/>
            <person name="Uchiyama I."/>
            <person name="Ito T."/>
            <person name="Fujiyama A."/>
            <person name="Inagaki F."/>
            <person name="Takami H."/>
        </authorList>
    </citation>
    <scope>NUCLEOTIDE SEQUENCE</scope>
    <source>
        <strain evidence="1">Expedition CK06-06</strain>
    </source>
</reference>
<accession>X1W0L5</accession>